<dbReference type="EMBL" id="PRLL01000007">
    <property type="protein sequence ID" value="RYC73615.1"/>
    <property type="molecule type" value="Genomic_DNA"/>
</dbReference>
<evidence type="ECO:0008006" key="3">
    <source>
        <dbReference type="Google" id="ProtNLM"/>
    </source>
</evidence>
<organism evidence="1 2">
    <name type="scientific">Candidatus Nanosyncoccus nanoralicus</name>
    <dbReference type="NCBI Taxonomy" id="2171996"/>
    <lineage>
        <taxon>Bacteria</taxon>
        <taxon>Candidatus Saccharimonadota</taxon>
        <taxon>Candidatus Nanosyncoccalia</taxon>
        <taxon>Candidatus Nanosyncoccales</taxon>
        <taxon>Candidatus Nanosyncoccaceae</taxon>
        <taxon>Candidatus Nanosyncoccus</taxon>
    </lineage>
</organism>
<reference evidence="1 2" key="1">
    <citation type="journal article" date="2018" name="bioRxiv">
        <title>Evidence of independent acquisition and adaption of ultra-small bacteria to human hosts across the highly diverse yet reduced genomes of the phylum Saccharibacteria.</title>
        <authorList>
            <person name="McLean J.S."/>
            <person name="Bor B."/>
            <person name="To T.T."/>
            <person name="Liu Q."/>
            <person name="Kearns K.A."/>
            <person name="Solden L.M."/>
            <person name="Wrighton K.C."/>
            <person name="He X."/>
            <person name="Shi W."/>
        </authorList>
    </citation>
    <scope>NUCLEOTIDE SEQUENCE [LARGE SCALE GENOMIC DNA]</scope>
    <source>
        <strain evidence="1 2">TM7_KMM_G3_1_HOT_351</strain>
    </source>
</reference>
<name>A0ABY0FK03_9BACT</name>
<gene>
    <name evidence="1" type="ORF">G3KMM_00309</name>
</gene>
<accession>A0ABY0FK03</accession>
<keyword evidence="2" id="KW-1185">Reference proteome</keyword>
<evidence type="ECO:0000313" key="1">
    <source>
        <dbReference type="EMBL" id="RYC73615.1"/>
    </source>
</evidence>
<proteinExistence type="predicted"/>
<comment type="caution">
    <text evidence="1">The sequence shown here is derived from an EMBL/GenBank/DDBJ whole genome shotgun (WGS) entry which is preliminary data.</text>
</comment>
<reference evidence="1 2" key="2">
    <citation type="journal article" date="2020" name="Cell Rep.">
        <title>Acquisition and Adaptation of Ultra-small Parasitic Reduced Genome Bacteria to Mammalian Hosts.</title>
        <authorList>
            <person name="McLean J.S."/>
            <person name="Bor B."/>
            <person name="Kerns K.A."/>
            <person name="Liu Q."/>
            <person name="To T.T."/>
            <person name="Solden L."/>
            <person name="Hendrickson E.L."/>
            <person name="Wrighton K."/>
            <person name="Shi W."/>
            <person name="He X."/>
        </authorList>
    </citation>
    <scope>NUCLEOTIDE SEQUENCE [LARGE SCALE GENOMIC DNA]</scope>
    <source>
        <strain evidence="1 2">TM7_KMM_G3_1_HOT_351</strain>
    </source>
</reference>
<sequence length="74" mass="8509">MNKKIGEAISNYGVKNVKLIVPDEVILKKYSDTISSCLSQNDMLRKENTRLISLRDWLLPMLMNVRVKIAEDSQ</sequence>
<protein>
    <recommendedName>
        <fullName evidence="3">Restriction endonuclease subunit S</fullName>
    </recommendedName>
</protein>
<dbReference type="Proteomes" id="UP001191004">
    <property type="component" value="Unassembled WGS sequence"/>
</dbReference>
<evidence type="ECO:0000313" key="2">
    <source>
        <dbReference type="Proteomes" id="UP001191004"/>
    </source>
</evidence>